<evidence type="ECO:0000256" key="3">
    <source>
        <dbReference type="SAM" id="SignalP"/>
    </source>
</evidence>
<evidence type="ECO:0000313" key="5">
    <source>
        <dbReference type="EMBL" id="NUW46524.1"/>
    </source>
</evidence>
<dbReference type="Pfam" id="PF09394">
    <property type="entry name" value="Inhibitor_I42"/>
    <property type="match status" value="1"/>
</dbReference>
<dbReference type="PROSITE" id="PS51257">
    <property type="entry name" value="PROKAR_LIPOPROTEIN"/>
    <property type="match status" value="1"/>
</dbReference>
<dbReference type="Gene3D" id="2.60.40.2020">
    <property type="match status" value="1"/>
</dbReference>
<keyword evidence="6" id="KW-1185">Reference proteome</keyword>
<dbReference type="InterPro" id="IPR036331">
    <property type="entry name" value="Chagasin-like_sf"/>
</dbReference>
<sequence>MRRRRAGIASVLLIAAVTAGCGGGAAVSDLGVVVKGAKGATVPVELHPGQRFSLAVPDNRSAGDSWTLEALPDATVASFISKEARREDAQGVTYFVFNAKRPGATTIRLHDCWRCGGATTPPTEESRLRSGEAIFDLTVSPR</sequence>
<feature type="signal peptide" evidence="3">
    <location>
        <begin position="1"/>
        <end position="19"/>
    </location>
</feature>
<dbReference type="SUPFAM" id="SSF141066">
    <property type="entry name" value="ICP-like"/>
    <property type="match status" value="1"/>
</dbReference>
<comment type="caution">
    <text evidence="5">The sequence shown here is derived from an EMBL/GenBank/DDBJ whole genome shotgun (WGS) entry which is preliminary data.</text>
</comment>
<dbReference type="InterPro" id="IPR018990">
    <property type="entry name" value="Prot_inh_I42_chagasin"/>
</dbReference>
<proteinExistence type="predicted"/>
<dbReference type="AlphaFoldDB" id="A0A7Y6J0N1"/>
<evidence type="ECO:0000259" key="4">
    <source>
        <dbReference type="Pfam" id="PF09394"/>
    </source>
</evidence>
<keyword evidence="2" id="KW-0789">Thiol protease inhibitor</keyword>
<keyword evidence="3" id="KW-0732">Signal</keyword>
<dbReference type="GO" id="GO:0004869">
    <property type="term" value="F:cysteine-type endopeptidase inhibitor activity"/>
    <property type="evidence" value="ECO:0007669"/>
    <property type="project" value="UniProtKB-KW"/>
</dbReference>
<feature type="chain" id="PRO_5038756432" evidence="3">
    <location>
        <begin position="20"/>
        <end position="142"/>
    </location>
</feature>
<evidence type="ECO:0000256" key="1">
    <source>
        <dbReference type="ARBA" id="ARBA00022690"/>
    </source>
</evidence>
<accession>A0A7Y6J0N1</accession>
<reference evidence="5 6" key="1">
    <citation type="submission" date="2020-06" db="EMBL/GenBank/DDBJ databases">
        <authorList>
            <person name="Chanama M."/>
        </authorList>
    </citation>
    <scope>NUCLEOTIDE SEQUENCE [LARGE SCALE GENOMIC DNA]</scope>
    <source>
        <strain evidence="5 6">TBRC6557</strain>
    </source>
</reference>
<dbReference type="RefSeq" id="WP_175605983.1">
    <property type="nucleotide sequence ID" value="NZ_JABWGO010000017.1"/>
</dbReference>
<organism evidence="5 6">
    <name type="scientific">Nonomuraea rhodomycinica</name>
    <dbReference type="NCBI Taxonomy" id="1712872"/>
    <lineage>
        <taxon>Bacteria</taxon>
        <taxon>Bacillati</taxon>
        <taxon>Actinomycetota</taxon>
        <taxon>Actinomycetes</taxon>
        <taxon>Streptosporangiales</taxon>
        <taxon>Streptosporangiaceae</taxon>
        <taxon>Nonomuraea</taxon>
    </lineage>
</organism>
<evidence type="ECO:0000313" key="6">
    <source>
        <dbReference type="Proteomes" id="UP000546126"/>
    </source>
</evidence>
<feature type="domain" description="Proteinase inhibitor I42 chagasin" evidence="4">
    <location>
        <begin position="46"/>
        <end position="111"/>
    </location>
</feature>
<dbReference type="Proteomes" id="UP000546126">
    <property type="component" value="Unassembled WGS sequence"/>
</dbReference>
<name>A0A7Y6J0N1_9ACTN</name>
<protein>
    <submittedName>
        <fullName evidence="5">Protease inhibitor I42 family protein</fullName>
    </submittedName>
</protein>
<gene>
    <name evidence="5" type="ORF">HT134_41385</name>
</gene>
<keyword evidence="1" id="KW-0646">Protease inhibitor</keyword>
<dbReference type="EMBL" id="JABWGO010000017">
    <property type="protein sequence ID" value="NUW46524.1"/>
    <property type="molecule type" value="Genomic_DNA"/>
</dbReference>
<evidence type="ECO:0000256" key="2">
    <source>
        <dbReference type="ARBA" id="ARBA00022704"/>
    </source>
</evidence>